<keyword evidence="1" id="KW-1133">Transmembrane helix</keyword>
<dbReference type="RefSeq" id="WP_245919855.1">
    <property type="nucleotide sequence ID" value="NZ_CP022163.1"/>
</dbReference>
<evidence type="ECO:0000313" key="2">
    <source>
        <dbReference type="EMBL" id="ATB30052.1"/>
    </source>
</evidence>
<name>A0A250IFV2_9BACT</name>
<dbReference type="AlphaFoldDB" id="A0A250IFV2"/>
<dbReference type="EMBL" id="CP022163">
    <property type="protein sequence ID" value="ATB30052.1"/>
    <property type="molecule type" value="Genomic_DNA"/>
</dbReference>
<keyword evidence="3" id="KW-1185">Reference proteome</keyword>
<keyword evidence="1" id="KW-0472">Membrane</keyword>
<feature type="transmembrane region" description="Helical" evidence="1">
    <location>
        <begin position="177"/>
        <end position="204"/>
    </location>
</feature>
<keyword evidence="1" id="KW-0812">Transmembrane</keyword>
<protein>
    <submittedName>
        <fullName evidence="2">Uncharacterized protein</fullName>
    </submittedName>
</protein>
<reference evidence="2 3" key="1">
    <citation type="submission" date="2017-06" db="EMBL/GenBank/DDBJ databases">
        <authorList>
            <person name="Kim H.J."/>
            <person name="Triplett B.A."/>
        </authorList>
    </citation>
    <scope>NUCLEOTIDE SEQUENCE [LARGE SCALE GENOMIC DNA]</scope>
    <source>
        <strain evidence="2 3">DSM 14713</strain>
    </source>
</reference>
<proteinExistence type="predicted"/>
<evidence type="ECO:0000313" key="3">
    <source>
        <dbReference type="Proteomes" id="UP000217289"/>
    </source>
</evidence>
<evidence type="ECO:0000256" key="1">
    <source>
        <dbReference type="SAM" id="Phobius"/>
    </source>
</evidence>
<gene>
    <name evidence="2" type="ORF">MEBOL_003507</name>
</gene>
<sequence length="224" mass="24093">MNLSTHFSRLGWVVLLGSLVTGCATETAWRTELGADPVKTVASPAPEELSDFVLVLHSAPGRGMTHEWRRAETIDLSAYQHPARASGSSGGVVFAAMQPRDCHAELLDCVARCMRRPLPRGFGHMTLGNRGKGAKEQYCQDECMRPFRDCEESQGRQLHEFSAMDKAVDWLERHSQVLLAGSVVIIAGVVFVTVSAGAGLLVLVPATLLSVAAPGSVGERVALQ</sequence>
<dbReference type="Proteomes" id="UP000217289">
    <property type="component" value="Chromosome"/>
</dbReference>
<organism evidence="2 3">
    <name type="scientific">Melittangium boletus DSM 14713</name>
    <dbReference type="NCBI Taxonomy" id="1294270"/>
    <lineage>
        <taxon>Bacteria</taxon>
        <taxon>Pseudomonadati</taxon>
        <taxon>Myxococcota</taxon>
        <taxon>Myxococcia</taxon>
        <taxon>Myxococcales</taxon>
        <taxon>Cystobacterineae</taxon>
        <taxon>Archangiaceae</taxon>
        <taxon>Melittangium</taxon>
    </lineage>
</organism>
<accession>A0A250IFV2</accession>
<dbReference type="KEGG" id="mbd:MEBOL_003507"/>